<evidence type="ECO:0000256" key="1">
    <source>
        <dbReference type="SAM" id="MobiDB-lite"/>
    </source>
</evidence>
<gene>
    <name evidence="2" type="ORF">OKA04_21550</name>
</gene>
<dbReference type="Proteomes" id="UP001207930">
    <property type="component" value="Unassembled WGS sequence"/>
</dbReference>
<feature type="compositionally biased region" description="Polar residues" evidence="1">
    <location>
        <begin position="28"/>
        <end position="46"/>
    </location>
</feature>
<accession>A0ABT3FUR8</accession>
<keyword evidence="3" id="KW-1185">Reference proteome</keyword>
<comment type="caution">
    <text evidence="2">The sequence shown here is derived from an EMBL/GenBank/DDBJ whole genome shotgun (WGS) entry which is preliminary data.</text>
</comment>
<evidence type="ECO:0000313" key="3">
    <source>
        <dbReference type="Proteomes" id="UP001207930"/>
    </source>
</evidence>
<feature type="non-terminal residue" evidence="2">
    <location>
        <position position="1"/>
    </location>
</feature>
<organism evidence="2 3">
    <name type="scientific">Luteolibacter flavescens</name>
    <dbReference type="NCBI Taxonomy" id="1859460"/>
    <lineage>
        <taxon>Bacteria</taxon>
        <taxon>Pseudomonadati</taxon>
        <taxon>Verrucomicrobiota</taxon>
        <taxon>Verrucomicrobiia</taxon>
        <taxon>Verrucomicrobiales</taxon>
        <taxon>Verrucomicrobiaceae</taxon>
        <taxon>Luteolibacter</taxon>
    </lineage>
</organism>
<evidence type="ECO:0000313" key="2">
    <source>
        <dbReference type="EMBL" id="MCW1887338.1"/>
    </source>
</evidence>
<reference evidence="2 3" key="1">
    <citation type="submission" date="2022-10" db="EMBL/GenBank/DDBJ databases">
        <title>Luteolibacter flavescens strain MCCC 1K03193, whole genome shotgun sequencing project.</title>
        <authorList>
            <person name="Zhao G."/>
            <person name="Shen L."/>
        </authorList>
    </citation>
    <scope>NUCLEOTIDE SEQUENCE [LARGE SCALE GENOMIC DNA]</scope>
    <source>
        <strain evidence="2 3">MCCC 1K03193</strain>
    </source>
</reference>
<dbReference type="RefSeq" id="WP_264503294.1">
    <property type="nucleotide sequence ID" value="NZ_JAPDDS010000017.1"/>
</dbReference>
<name>A0ABT3FUR8_9BACT</name>
<proteinExistence type="predicted"/>
<sequence>HPPWQGGALPLSYARVAKRVRAFYMQTPHGQGKSSMNSDNLPQPSENAMFRSEIPMQEIGKARR</sequence>
<dbReference type="EMBL" id="JAPDDS010000017">
    <property type="protein sequence ID" value="MCW1887338.1"/>
    <property type="molecule type" value="Genomic_DNA"/>
</dbReference>
<protein>
    <submittedName>
        <fullName evidence="2">Uncharacterized protein</fullName>
    </submittedName>
</protein>
<feature type="region of interest" description="Disordered" evidence="1">
    <location>
        <begin position="27"/>
        <end position="64"/>
    </location>
</feature>